<dbReference type="InterPro" id="IPR036852">
    <property type="entry name" value="Peptidase_S8/S53_dom_sf"/>
</dbReference>
<dbReference type="GO" id="GO:0004252">
    <property type="term" value="F:serine-type endopeptidase activity"/>
    <property type="evidence" value="ECO:0007669"/>
    <property type="project" value="UniProtKB-UniRule"/>
</dbReference>
<feature type="non-terminal residue" evidence="9">
    <location>
        <position position="497"/>
    </location>
</feature>
<feature type="active site" description="Charge relay system" evidence="5">
    <location>
        <position position="409"/>
    </location>
</feature>
<feature type="domain" description="Peptidase S8/S53" evidence="8">
    <location>
        <begin position="175"/>
        <end position="452"/>
    </location>
</feature>
<feature type="signal peptide" evidence="7">
    <location>
        <begin position="1"/>
        <end position="20"/>
    </location>
</feature>
<dbReference type="PANTHER" id="PTHR43806">
    <property type="entry name" value="PEPTIDASE S8"/>
    <property type="match status" value="1"/>
</dbReference>
<dbReference type="PROSITE" id="PS00136">
    <property type="entry name" value="SUBTILASE_ASP"/>
    <property type="match status" value="1"/>
</dbReference>
<evidence type="ECO:0000256" key="1">
    <source>
        <dbReference type="ARBA" id="ARBA00011073"/>
    </source>
</evidence>
<evidence type="ECO:0000256" key="2">
    <source>
        <dbReference type="ARBA" id="ARBA00022670"/>
    </source>
</evidence>
<feature type="active site" description="Charge relay system" evidence="5">
    <location>
        <position position="183"/>
    </location>
</feature>
<accession>A0A7V0T6I2</accession>
<dbReference type="InterPro" id="IPR050131">
    <property type="entry name" value="Peptidase_S8_subtilisin-like"/>
</dbReference>
<dbReference type="PROSITE" id="PS00138">
    <property type="entry name" value="SUBTILASE_SER"/>
    <property type="match status" value="1"/>
</dbReference>
<name>A0A7V0T6I2_UNCW3</name>
<gene>
    <name evidence="9" type="ORF">ENN51_07430</name>
</gene>
<evidence type="ECO:0000256" key="7">
    <source>
        <dbReference type="SAM" id="SignalP"/>
    </source>
</evidence>
<sequence length="497" mass="53439">MKKIASLALALFACSLAVSWPELERPLVRLSDEVECIAGQVIVTLAPETRGQLDITSNSSGARFGISALDELNREFGVGLIAPLMRHKPDPIALKHNCDLQFLVQAGKGVSVAAMLTAYERIPEVASVVPNAWLRLIEPPSPETESLPDDSLRNRQWHLPNIGAEAGWWFAQGDTNVLIAVLDDGCEWHHPDIEPNLWINHPEDINDNGRFDPLPYPDGDLDGIDQDGNGYIDDVIGFDLVAGDPDPDPAVPSDNHGTHCWGTANAATNNALGVSAPPWNVRSFGFRCGGGGGISLYAAIAGVYYTVSKNVWAISMSFGGYSQFQPLRDACQYAWDYGAVLVAGAGNDGRNTMFYPAGYPSVLAIAASGPGDTHTSWSNYGDWIAITAPGDGIYSTLTNHGYGTMSGTSMSTPLVAGVLSWLKSAFPELTNTQACSLMFATADSMPDEYYRNGWLGAGRVSMANVVLPRFHCNLTMTDWRWNDAGGNSNGRPDPGET</sequence>
<dbReference type="Pfam" id="PF00082">
    <property type="entry name" value="Peptidase_S8"/>
    <property type="match status" value="1"/>
</dbReference>
<dbReference type="Proteomes" id="UP000885672">
    <property type="component" value="Unassembled WGS sequence"/>
</dbReference>
<evidence type="ECO:0000256" key="6">
    <source>
        <dbReference type="RuleBase" id="RU003355"/>
    </source>
</evidence>
<evidence type="ECO:0000256" key="5">
    <source>
        <dbReference type="PROSITE-ProRule" id="PRU01240"/>
    </source>
</evidence>
<evidence type="ECO:0000313" key="9">
    <source>
        <dbReference type="EMBL" id="HDR00095.1"/>
    </source>
</evidence>
<comment type="caution">
    <text evidence="9">The sequence shown here is derived from an EMBL/GenBank/DDBJ whole genome shotgun (WGS) entry which is preliminary data.</text>
</comment>
<dbReference type="InterPro" id="IPR000209">
    <property type="entry name" value="Peptidase_S8/S53_dom"/>
</dbReference>
<dbReference type="Gene3D" id="3.40.50.200">
    <property type="entry name" value="Peptidase S8/S53 domain"/>
    <property type="match status" value="1"/>
</dbReference>
<evidence type="ECO:0000259" key="8">
    <source>
        <dbReference type="Pfam" id="PF00082"/>
    </source>
</evidence>
<comment type="similarity">
    <text evidence="1 5 6">Belongs to the peptidase S8 family.</text>
</comment>
<dbReference type="InterPro" id="IPR023827">
    <property type="entry name" value="Peptidase_S8_Asp-AS"/>
</dbReference>
<dbReference type="SUPFAM" id="SSF52743">
    <property type="entry name" value="Subtilisin-like"/>
    <property type="match status" value="1"/>
</dbReference>
<protein>
    <recommendedName>
        <fullName evidence="8">Peptidase S8/S53 domain-containing protein</fullName>
    </recommendedName>
</protein>
<evidence type="ECO:0000256" key="3">
    <source>
        <dbReference type="ARBA" id="ARBA00022801"/>
    </source>
</evidence>
<dbReference type="EMBL" id="DSBX01000274">
    <property type="protein sequence ID" value="HDR00095.1"/>
    <property type="molecule type" value="Genomic_DNA"/>
</dbReference>
<keyword evidence="3 5" id="KW-0378">Hydrolase</keyword>
<dbReference type="PRINTS" id="PR00723">
    <property type="entry name" value="SUBTILISIN"/>
</dbReference>
<dbReference type="AlphaFoldDB" id="A0A7V0T6I2"/>
<dbReference type="PANTHER" id="PTHR43806:SF11">
    <property type="entry name" value="CEREVISIN-RELATED"/>
    <property type="match status" value="1"/>
</dbReference>
<evidence type="ECO:0000256" key="4">
    <source>
        <dbReference type="ARBA" id="ARBA00022825"/>
    </source>
</evidence>
<keyword evidence="2 5" id="KW-0645">Protease</keyword>
<feature type="chain" id="PRO_5031544093" description="Peptidase S8/S53 domain-containing protein" evidence="7">
    <location>
        <begin position="21"/>
        <end position="497"/>
    </location>
</feature>
<dbReference type="InterPro" id="IPR015500">
    <property type="entry name" value="Peptidase_S8_subtilisin-rel"/>
</dbReference>
<proteinExistence type="inferred from homology"/>
<keyword evidence="7" id="KW-0732">Signal</keyword>
<keyword evidence="4 5" id="KW-0720">Serine protease</keyword>
<dbReference type="InterPro" id="IPR023828">
    <property type="entry name" value="Peptidase_S8_Ser-AS"/>
</dbReference>
<organism evidence="9">
    <name type="scientific">candidate division WOR-3 bacterium</name>
    <dbReference type="NCBI Taxonomy" id="2052148"/>
    <lineage>
        <taxon>Bacteria</taxon>
        <taxon>Bacteria division WOR-3</taxon>
    </lineage>
</organism>
<dbReference type="GO" id="GO:0006508">
    <property type="term" value="P:proteolysis"/>
    <property type="evidence" value="ECO:0007669"/>
    <property type="project" value="UniProtKB-KW"/>
</dbReference>
<feature type="active site" description="Charge relay system" evidence="5">
    <location>
        <position position="256"/>
    </location>
</feature>
<dbReference type="PROSITE" id="PS51892">
    <property type="entry name" value="SUBTILASE"/>
    <property type="match status" value="1"/>
</dbReference>
<reference evidence="9" key="1">
    <citation type="journal article" date="2020" name="mSystems">
        <title>Genome- and Community-Level Interaction Insights into Carbon Utilization and Element Cycling Functions of Hydrothermarchaeota in Hydrothermal Sediment.</title>
        <authorList>
            <person name="Zhou Z."/>
            <person name="Liu Y."/>
            <person name="Xu W."/>
            <person name="Pan J."/>
            <person name="Luo Z.H."/>
            <person name="Li M."/>
        </authorList>
    </citation>
    <scope>NUCLEOTIDE SEQUENCE [LARGE SCALE GENOMIC DNA]</scope>
    <source>
        <strain evidence="9">SpSt-1182</strain>
    </source>
</reference>